<name>A0A8J3PML9_9ACTN</name>
<dbReference type="InterPro" id="IPR036485">
    <property type="entry name" value="Glu_synth_asu_C_sf"/>
</dbReference>
<evidence type="ECO:0000313" key="2">
    <source>
        <dbReference type="Proteomes" id="UP000653674"/>
    </source>
</evidence>
<reference evidence="1" key="1">
    <citation type="submission" date="2021-01" db="EMBL/GenBank/DDBJ databases">
        <title>Whole genome shotgun sequence of Planosporangium flavigriseum NBRC 105377.</title>
        <authorList>
            <person name="Komaki H."/>
            <person name="Tamura T."/>
        </authorList>
    </citation>
    <scope>NUCLEOTIDE SEQUENCE</scope>
    <source>
        <strain evidence="1">NBRC 105377</strain>
    </source>
</reference>
<keyword evidence="2" id="KW-1185">Reference proteome</keyword>
<dbReference type="EMBL" id="BONU01000025">
    <property type="protein sequence ID" value="GIG75032.1"/>
    <property type="molecule type" value="Genomic_DNA"/>
</dbReference>
<dbReference type="PIRSF" id="PIRSF006519">
    <property type="entry name" value="GOGAT_dom3"/>
    <property type="match status" value="1"/>
</dbReference>
<organism evidence="1 2">
    <name type="scientific">Planosporangium flavigriseum</name>
    <dbReference type="NCBI Taxonomy" id="373681"/>
    <lineage>
        <taxon>Bacteria</taxon>
        <taxon>Bacillati</taxon>
        <taxon>Actinomycetota</taxon>
        <taxon>Actinomycetes</taxon>
        <taxon>Micromonosporales</taxon>
        <taxon>Micromonosporaceae</taxon>
        <taxon>Planosporangium</taxon>
    </lineage>
</organism>
<dbReference type="PANTHER" id="PTHR39673:SF5">
    <property type="entry name" value="TUNGSTEN-CONTAINING FORMYLMETHANOFURAN DEHYDROGENASE 2 SUBUNIT C"/>
    <property type="match status" value="1"/>
</dbReference>
<dbReference type="PANTHER" id="PTHR39673">
    <property type="entry name" value="TUNGSTEN FORMYLMETHANOFURAN DEHYDROGENASE, SUBUNIT C (FWDC)"/>
    <property type="match status" value="1"/>
</dbReference>
<dbReference type="InterPro" id="IPR012061">
    <property type="entry name" value="Glu_synth_lsu_3"/>
</dbReference>
<accession>A0A8J3PML9</accession>
<dbReference type="CDD" id="cd00504">
    <property type="entry name" value="GXGXG"/>
    <property type="match status" value="1"/>
</dbReference>
<comment type="caution">
    <text evidence="1">The sequence shown here is derived from an EMBL/GenBank/DDBJ whole genome shotgun (WGS) entry which is preliminary data.</text>
</comment>
<dbReference type="AlphaFoldDB" id="A0A8J3PML9"/>
<proteinExistence type="predicted"/>
<protein>
    <submittedName>
        <fullName evidence="1">Protein glxC</fullName>
    </submittedName>
</protein>
<dbReference type="SUPFAM" id="SSF69336">
    <property type="entry name" value="Alpha subunit of glutamate synthase, C-terminal domain"/>
    <property type="match status" value="1"/>
</dbReference>
<gene>
    <name evidence="1" type="ORF">Pfl04_34360</name>
</gene>
<dbReference type="Gene3D" id="2.160.20.60">
    <property type="entry name" value="Glutamate synthase, alpha subunit, C-terminal domain"/>
    <property type="match status" value="1"/>
</dbReference>
<evidence type="ECO:0000313" key="1">
    <source>
        <dbReference type="EMBL" id="GIG75032.1"/>
    </source>
</evidence>
<sequence>MDTLNAGGVRLSCADLTTREINAALAELPDGAEARIEEPWGRHNLAVGLTNRITIDIDGNAGYFIGGLCDGPDITVDGFVGWSVGENLMSGSVRVRGNVSECAGASAHGGTIIIHGDASSRAGISLKGGTVLVGGDVGHMSGFMAQAGTMLVGGDAGHALGDSLYEAVIYVAGKIASLGSDAKVENLTDSDVLRVKQLIDLAGFDHIDPQNVKRVASARQLYNFDALKDQKY</sequence>
<dbReference type="GO" id="GO:0016491">
    <property type="term" value="F:oxidoreductase activity"/>
    <property type="evidence" value="ECO:0007669"/>
    <property type="project" value="InterPro"/>
</dbReference>
<dbReference type="Proteomes" id="UP000653674">
    <property type="component" value="Unassembled WGS sequence"/>
</dbReference>
<dbReference type="RefSeq" id="WP_168077153.1">
    <property type="nucleotide sequence ID" value="NZ_BAAAQJ010000007.1"/>
</dbReference>